<dbReference type="Proteomes" id="UP001178461">
    <property type="component" value="Chromosome 17"/>
</dbReference>
<organism evidence="1 2">
    <name type="scientific">Podarcis lilfordi</name>
    <name type="common">Lilford's wall lizard</name>
    <dbReference type="NCBI Taxonomy" id="74358"/>
    <lineage>
        <taxon>Eukaryota</taxon>
        <taxon>Metazoa</taxon>
        <taxon>Chordata</taxon>
        <taxon>Craniata</taxon>
        <taxon>Vertebrata</taxon>
        <taxon>Euteleostomi</taxon>
        <taxon>Lepidosauria</taxon>
        <taxon>Squamata</taxon>
        <taxon>Bifurcata</taxon>
        <taxon>Unidentata</taxon>
        <taxon>Episquamata</taxon>
        <taxon>Laterata</taxon>
        <taxon>Lacertibaenia</taxon>
        <taxon>Lacertidae</taxon>
        <taxon>Podarcis</taxon>
    </lineage>
</organism>
<name>A0AA35LIA5_9SAUR</name>
<sequence>MESVGTALNTVPVLCLENIDFPAPPLEERNRTISSERYFLSANEYSQELKQIDADQLTLYSVGAISQQS</sequence>
<gene>
    <name evidence="1" type="ORF">PODLI_1B010535</name>
</gene>
<reference evidence="1" key="1">
    <citation type="submission" date="2022-12" db="EMBL/GenBank/DDBJ databases">
        <authorList>
            <person name="Alioto T."/>
            <person name="Alioto T."/>
            <person name="Gomez Garrido J."/>
        </authorList>
    </citation>
    <scope>NUCLEOTIDE SEQUENCE</scope>
</reference>
<protein>
    <submittedName>
        <fullName evidence="1">Uncharacterized protein</fullName>
    </submittedName>
</protein>
<accession>A0AA35LIA5</accession>
<dbReference type="AlphaFoldDB" id="A0AA35LIA5"/>
<proteinExistence type="predicted"/>
<evidence type="ECO:0000313" key="1">
    <source>
        <dbReference type="EMBL" id="CAI5796593.1"/>
    </source>
</evidence>
<dbReference type="EMBL" id="OX395142">
    <property type="protein sequence ID" value="CAI5796593.1"/>
    <property type="molecule type" value="Genomic_DNA"/>
</dbReference>
<evidence type="ECO:0000313" key="2">
    <source>
        <dbReference type="Proteomes" id="UP001178461"/>
    </source>
</evidence>
<keyword evidence="2" id="KW-1185">Reference proteome</keyword>